<dbReference type="Proteomes" id="UP000184267">
    <property type="component" value="Unassembled WGS sequence"/>
</dbReference>
<dbReference type="OrthoDB" id="3240925at2759"/>
<feature type="region of interest" description="Disordered" evidence="1">
    <location>
        <begin position="1"/>
        <end position="39"/>
    </location>
</feature>
<gene>
    <name evidence="2" type="ORF">TRAPUB_3277</name>
</gene>
<organism evidence="2 3">
    <name type="scientific">Trametes pubescens</name>
    <name type="common">White-rot fungus</name>
    <dbReference type="NCBI Taxonomy" id="154538"/>
    <lineage>
        <taxon>Eukaryota</taxon>
        <taxon>Fungi</taxon>
        <taxon>Dikarya</taxon>
        <taxon>Basidiomycota</taxon>
        <taxon>Agaricomycotina</taxon>
        <taxon>Agaricomycetes</taxon>
        <taxon>Polyporales</taxon>
        <taxon>Polyporaceae</taxon>
        <taxon>Trametes</taxon>
    </lineage>
</organism>
<name>A0A1M2VE59_TRAPU</name>
<evidence type="ECO:0000313" key="3">
    <source>
        <dbReference type="Proteomes" id="UP000184267"/>
    </source>
</evidence>
<evidence type="ECO:0000256" key="1">
    <source>
        <dbReference type="SAM" id="MobiDB-lite"/>
    </source>
</evidence>
<dbReference type="STRING" id="154538.A0A1M2VE59"/>
<dbReference type="OMA" id="KCAFETP"/>
<dbReference type="AlphaFoldDB" id="A0A1M2VE59"/>
<dbReference type="EMBL" id="MNAD01001371">
    <property type="protein sequence ID" value="OJT05864.1"/>
    <property type="molecule type" value="Genomic_DNA"/>
</dbReference>
<keyword evidence="3" id="KW-1185">Reference proteome</keyword>
<evidence type="ECO:0000313" key="2">
    <source>
        <dbReference type="EMBL" id="OJT05864.1"/>
    </source>
</evidence>
<comment type="caution">
    <text evidence="2">The sequence shown here is derived from an EMBL/GenBank/DDBJ whole genome shotgun (WGS) entry which is preliminary data.</text>
</comment>
<proteinExistence type="predicted"/>
<protein>
    <submittedName>
        <fullName evidence="2">Uncharacterized protein</fullName>
    </submittedName>
</protein>
<accession>A0A1M2VE59</accession>
<reference evidence="2 3" key="1">
    <citation type="submission" date="2016-10" db="EMBL/GenBank/DDBJ databases">
        <title>Genome sequence of the basidiomycete white-rot fungus Trametes pubescens.</title>
        <authorList>
            <person name="Makela M.R."/>
            <person name="Granchi Z."/>
            <person name="Peng M."/>
            <person name="De Vries R.P."/>
            <person name="Grigoriev I."/>
            <person name="Riley R."/>
            <person name="Hilden K."/>
        </authorList>
    </citation>
    <scope>NUCLEOTIDE SEQUENCE [LARGE SCALE GENOMIC DNA]</scope>
    <source>
        <strain evidence="2 3">FBCC735</strain>
    </source>
</reference>
<sequence>MVVASAQDRAAHSTVAGRRRKARDLDQEDEVSSAGQAGYEGMEGVGEVLPGCGRTVCQKCAFETPESDLTTCFDCAALYRGSD</sequence>